<feature type="transmembrane region" description="Helical" evidence="1">
    <location>
        <begin position="95"/>
        <end position="113"/>
    </location>
</feature>
<feature type="transmembrane region" description="Helical" evidence="1">
    <location>
        <begin position="125"/>
        <end position="147"/>
    </location>
</feature>
<feature type="transmembrane region" description="Helical" evidence="1">
    <location>
        <begin position="59"/>
        <end position="83"/>
    </location>
</feature>
<proteinExistence type="predicted"/>
<name>A0A238XM82_9RHOB</name>
<evidence type="ECO:0000313" key="2">
    <source>
        <dbReference type="EMBL" id="SNR59698.1"/>
    </source>
</evidence>
<gene>
    <name evidence="3" type="ORF">EYF88_13830</name>
    <name evidence="2" type="ORF">SAMN06265378_1111</name>
</gene>
<reference evidence="3 5" key="3">
    <citation type="submission" date="2019-02" db="EMBL/GenBank/DDBJ databases">
        <authorList>
            <person name="Zhang G."/>
        </authorList>
    </citation>
    <scope>NUCLEOTIDE SEQUENCE [LARGE SCALE GENOMIC DNA]</scope>
    <source>
        <strain evidence="3 5">CMB17</strain>
    </source>
</reference>
<dbReference type="RefSeq" id="WP_089388780.1">
    <property type="nucleotide sequence ID" value="NZ_FZNM01000011.1"/>
</dbReference>
<evidence type="ECO:0000313" key="4">
    <source>
        <dbReference type="Proteomes" id="UP000198409"/>
    </source>
</evidence>
<keyword evidence="1" id="KW-0472">Membrane</keyword>
<sequence>MRNRDPDQDSAGVPRTRTGRSAWPRLVLAALAIQAVLAMPATSDWSWTSALAVPVGLPVIVLFLVGLGRAAQVVAAPALWLLAVQKSADLVTDRILGRSFGVMADLPLAGAAWDMVAGVAGPLTATGAALGILALAFGVAAALWRACGAWSGLRPRRRAIIPALALSAVAALPVATGTSGPGNLAYALQRIDQARQTLADRRDLTAAIARDPFAGAQGLLDRIDRDVLVVFVESYGRTSLDTPFYAETHRATLRRAQARLSAAGLAMRSGIVAAPTRGGQSWLSHATLASGLWIGDQSRYRALLSSPYAGLFHQARRAGFRIVSQHVV</sequence>
<organism evidence="2 4">
    <name type="scientific">Paracoccus sediminis</name>
    <dbReference type="NCBI Taxonomy" id="1214787"/>
    <lineage>
        <taxon>Bacteria</taxon>
        <taxon>Pseudomonadati</taxon>
        <taxon>Pseudomonadota</taxon>
        <taxon>Alphaproteobacteria</taxon>
        <taxon>Rhodobacterales</taxon>
        <taxon>Paracoccaceae</taxon>
        <taxon>Paracoccus</taxon>
    </lineage>
</organism>
<dbReference type="AlphaFoldDB" id="A0A238XM82"/>
<accession>A0A238XM82</accession>
<feature type="transmembrane region" description="Helical" evidence="1">
    <location>
        <begin position="21"/>
        <end position="39"/>
    </location>
</feature>
<reference evidence="4" key="1">
    <citation type="submission" date="2017-06" db="EMBL/GenBank/DDBJ databases">
        <authorList>
            <person name="Varghese N."/>
            <person name="Submissions S."/>
        </authorList>
    </citation>
    <scope>NUCLEOTIDE SEQUENCE [LARGE SCALE GENOMIC DNA]</scope>
    <source>
        <strain evidence="4">DSM 26170</strain>
    </source>
</reference>
<evidence type="ECO:0000256" key="1">
    <source>
        <dbReference type="SAM" id="Phobius"/>
    </source>
</evidence>
<keyword evidence="1" id="KW-1133">Transmembrane helix</keyword>
<dbReference type="EMBL" id="SIRL01000011">
    <property type="protein sequence ID" value="TBN48151.1"/>
    <property type="molecule type" value="Genomic_DNA"/>
</dbReference>
<dbReference type="OrthoDB" id="1376015at2"/>
<evidence type="ECO:0008006" key="6">
    <source>
        <dbReference type="Google" id="ProtNLM"/>
    </source>
</evidence>
<reference evidence="2" key="2">
    <citation type="submission" date="2017-06" db="EMBL/GenBank/DDBJ databases">
        <authorList>
            <person name="Kim H.J."/>
            <person name="Triplett B.A."/>
        </authorList>
    </citation>
    <scope>NUCLEOTIDE SEQUENCE [LARGE SCALE GENOMIC DNA]</scope>
    <source>
        <strain evidence="2">DSM 26170</strain>
    </source>
</reference>
<dbReference type="EMBL" id="FZNM01000011">
    <property type="protein sequence ID" value="SNR59698.1"/>
    <property type="molecule type" value="Genomic_DNA"/>
</dbReference>
<protein>
    <recommendedName>
        <fullName evidence="6">Sulfatase</fullName>
    </recommendedName>
</protein>
<dbReference type="Proteomes" id="UP000292859">
    <property type="component" value="Unassembled WGS sequence"/>
</dbReference>
<keyword evidence="5" id="KW-1185">Reference proteome</keyword>
<evidence type="ECO:0000313" key="5">
    <source>
        <dbReference type="Proteomes" id="UP000292859"/>
    </source>
</evidence>
<evidence type="ECO:0000313" key="3">
    <source>
        <dbReference type="EMBL" id="TBN48151.1"/>
    </source>
</evidence>
<feature type="transmembrane region" description="Helical" evidence="1">
    <location>
        <begin position="159"/>
        <end position="176"/>
    </location>
</feature>
<keyword evidence="1" id="KW-0812">Transmembrane</keyword>
<dbReference type="Proteomes" id="UP000198409">
    <property type="component" value="Unassembled WGS sequence"/>
</dbReference>